<dbReference type="PROSITE" id="PS50035">
    <property type="entry name" value="PLD"/>
    <property type="match status" value="1"/>
</dbReference>
<proteinExistence type="inferred from homology"/>
<dbReference type="SUPFAM" id="SSF56024">
    <property type="entry name" value="Phospholipase D/nuclease"/>
    <property type="match status" value="1"/>
</dbReference>
<reference evidence="8 9" key="1">
    <citation type="submission" date="2019-05" db="EMBL/GenBank/DDBJ databases">
        <title>Psychrobacillus vulpis sp. nov., a new species isolated from feces of a red fox that inhabits in The Tablas de Daimiel Natural Park, Albacete, Spain.</title>
        <authorList>
            <person name="Rodriguez M."/>
            <person name="Reina J.C."/>
            <person name="Bejar V."/>
            <person name="Llamas I."/>
        </authorList>
    </citation>
    <scope>NUCLEOTIDE SEQUENCE [LARGE SCALE GENOMIC DNA]</scope>
    <source>
        <strain evidence="8 9">NHI-2</strain>
    </source>
</reference>
<accession>A0A544TG56</accession>
<dbReference type="Pfam" id="PF13091">
    <property type="entry name" value="PLDc_2"/>
    <property type="match status" value="1"/>
</dbReference>
<dbReference type="PANTHER" id="PTHR43856">
    <property type="entry name" value="CARDIOLIPIN HYDROLASE"/>
    <property type="match status" value="1"/>
</dbReference>
<keyword evidence="9" id="KW-1185">Reference proteome</keyword>
<keyword evidence="5" id="KW-0442">Lipid degradation</keyword>
<sequence>MLINALLLNKFLTKEYASSVSFHSNEISFAFSDVVNDPKTLLLQAISEANNTLDIAIYNFEDKEIAQAVLNAHNREVNVRIITDASKAKKNEQAAIMDEFSQNNIEVKVNTSRKMHLKMAIIDERLIETGSYNFTEASAYENLEQLMTLSNVELAQE</sequence>
<dbReference type="InterPro" id="IPR001736">
    <property type="entry name" value="PLipase_D/transphosphatidylase"/>
</dbReference>
<evidence type="ECO:0000313" key="8">
    <source>
        <dbReference type="EMBL" id="TQR16434.1"/>
    </source>
</evidence>
<evidence type="ECO:0000256" key="4">
    <source>
        <dbReference type="ARBA" id="ARBA00022801"/>
    </source>
</evidence>
<evidence type="ECO:0000256" key="2">
    <source>
        <dbReference type="ARBA" id="ARBA00008664"/>
    </source>
</evidence>
<evidence type="ECO:0000256" key="1">
    <source>
        <dbReference type="ARBA" id="ARBA00000798"/>
    </source>
</evidence>
<dbReference type="GO" id="GO:0006793">
    <property type="term" value="P:phosphorus metabolic process"/>
    <property type="evidence" value="ECO:0007669"/>
    <property type="project" value="UniProtKB-ARBA"/>
</dbReference>
<comment type="catalytic activity">
    <reaction evidence="1">
        <text>a 1,2-diacyl-sn-glycero-3-phosphocholine + H2O = a 1,2-diacyl-sn-glycero-3-phosphate + choline + H(+)</text>
        <dbReference type="Rhea" id="RHEA:14445"/>
        <dbReference type="ChEBI" id="CHEBI:15354"/>
        <dbReference type="ChEBI" id="CHEBI:15377"/>
        <dbReference type="ChEBI" id="CHEBI:15378"/>
        <dbReference type="ChEBI" id="CHEBI:57643"/>
        <dbReference type="ChEBI" id="CHEBI:58608"/>
        <dbReference type="EC" id="3.1.4.4"/>
    </reaction>
</comment>
<feature type="domain" description="PLD phosphodiesterase" evidence="7">
    <location>
        <begin position="111"/>
        <end position="138"/>
    </location>
</feature>
<name>A0A544TG56_9BACI</name>
<organism evidence="8 9">
    <name type="scientific">Psychrobacillus soli</name>
    <dbReference type="NCBI Taxonomy" id="1543965"/>
    <lineage>
        <taxon>Bacteria</taxon>
        <taxon>Bacillati</taxon>
        <taxon>Bacillota</taxon>
        <taxon>Bacilli</taxon>
        <taxon>Bacillales</taxon>
        <taxon>Bacillaceae</taxon>
        <taxon>Psychrobacillus</taxon>
    </lineage>
</organism>
<dbReference type="InterPro" id="IPR051406">
    <property type="entry name" value="PLD_domain"/>
</dbReference>
<keyword evidence="4" id="KW-0378">Hydrolase</keyword>
<dbReference type="EC" id="3.1.4.4" evidence="3"/>
<comment type="similarity">
    <text evidence="2">Belongs to the phospholipase D family.</text>
</comment>
<evidence type="ECO:0000256" key="3">
    <source>
        <dbReference type="ARBA" id="ARBA00012027"/>
    </source>
</evidence>
<dbReference type="GO" id="GO:0016891">
    <property type="term" value="F:RNA endonuclease activity producing 5'-phosphomonoesters, hydrolytic mechanism"/>
    <property type="evidence" value="ECO:0007669"/>
    <property type="project" value="TreeGrafter"/>
</dbReference>
<dbReference type="GO" id="GO:0004630">
    <property type="term" value="F:phospholipase D activity"/>
    <property type="evidence" value="ECO:0007669"/>
    <property type="project" value="UniProtKB-EC"/>
</dbReference>
<evidence type="ECO:0000256" key="6">
    <source>
        <dbReference type="ARBA" id="ARBA00023098"/>
    </source>
</evidence>
<dbReference type="Proteomes" id="UP000318937">
    <property type="component" value="Unassembled WGS sequence"/>
</dbReference>
<evidence type="ECO:0000313" key="9">
    <source>
        <dbReference type="Proteomes" id="UP000318937"/>
    </source>
</evidence>
<protein>
    <recommendedName>
        <fullName evidence="3">phospholipase D</fullName>
        <ecNumber evidence="3">3.1.4.4</ecNumber>
    </recommendedName>
</protein>
<dbReference type="GO" id="GO:0016042">
    <property type="term" value="P:lipid catabolic process"/>
    <property type="evidence" value="ECO:0007669"/>
    <property type="project" value="UniProtKB-KW"/>
</dbReference>
<dbReference type="InterPro" id="IPR025202">
    <property type="entry name" value="PLD-like_dom"/>
</dbReference>
<gene>
    <name evidence="8" type="ORF">FG383_06890</name>
</gene>
<evidence type="ECO:0000259" key="7">
    <source>
        <dbReference type="PROSITE" id="PS50035"/>
    </source>
</evidence>
<dbReference type="OrthoDB" id="281759at2"/>
<keyword evidence="6" id="KW-0443">Lipid metabolism</keyword>
<dbReference type="AlphaFoldDB" id="A0A544TG56"/>
<dbReference type="Gene3D" id="3.30.870.10">
    <property type="entry name" value="Endonuclease Chain A"/>
    <property type="match status" value="1"/>
</dbReference>
<dbReference type="PANTHER" id="PTHR43856:SF1">
    <property type="entry name" value="MITOCHONDRIAL CARDIOLIPIN HYDROLASE"/>
    <property type="match status" value="1"/>
</dbReference>
<dbReference type="EMBL" id="VDGG01000011">
    <property type="protein sequence ID" value="TQR16434.1"/>
    <property type="molecule type" value="Genomic_DNA"/>
</dbReference>
<evidence type="ECO:0000256" key="5">
    <source>
        <dbReference type="ARBA" id="ARBA00022963"/>
    </source>
</evidence>
<comment type="caution">
    <text evidence="8">The sequence shown here is derived from an EMBL/GenBank/DDBJ whole genome shotgun (WGS) entry which is preliminary data.</text>
</comment>